<protein>
    <recommendedName>
        <fullName evidence="3">Cas10/Cmr2 second palm domain-containing protein</fullName>
    </recommendedName>
</protein>
<dbReference type="GO" id="GO:0000166">
    <property type="term" value="F:nucleotide binding"/>
    <property type="evidence" value="ECO:0007669"/>
    <property type="project" value="UniProtKB-KW"/>
</dbReference>
<proteinExistence type="predicted"/>
<name>A0A846ZBF4_9ACTN</name>
<dbReference type="InterPro" id="IPR043128">
    <property type="entry name" value="Rev_trsase/Diguanyl_cyclase"/>
</dbReference>
<dbReference type="EMBL" id="JAAXPI010000051">
    <property type="protein sequence ID" value="NKZ07286.1"/>
    <property type="molecule type" value="Genomic_DNA"/>
</dbReference>
<evidence type="ECO:0000256" key="2">
    <source>
        <dbReference type="ARBA" id="ARBA00023118"/>
    </source>
</evidence>
<dbReference type="Gene3D" id="3.30.70.270">
    <property type="match status" value="1"/>
</dbReference>
<keyword evidence="1" id="KW-0547">Nucleotide-binding</keyword>
<evidence type="ECO:0000259" key="3">
    <source>
        <dbReference type="Pfam" id="PF22335"/>
    </source>
</evidence>
<dbReference type="AlphaFoldDB" id="A0A846ZBF4"/>
<organism evidence="4 5">
    <name type="scientific">Actinomadura latina</name>
    <dbReference type="NCBI Taxonomy" id="163603"/>
    <lineage>
        <taxon>Bacteria</taxon>
        <taxon>Bacillati</taxon>
        <taxon>Actinomycetota</taxon>
        <taxon>Actinomycetes</taxon>
        <taxon>Streptosporangiales</taxon>
        <taxon>Thermomonosporaceae</taxon>
        <taxon>Actinomadura</taxon>
    </lineage>
</organism>
<dbReference type="Pfam" id="PF22335">
    <property type="entry name" value="Cas10-Cmr2_palm2"/>
    <property type="match status" value="1"/>
</dbReference>
<evidence type="ECO:0000313" key="5">
    <source>
        <dbReference type="Proteomes" id="UP000579250"/>
    </source>
</evidence>
<keyword evidence="5" id="KW-1185">Reference proteome</keyword>
<evidence type="ECO:0000256" key="1">
    <source>
        <dbReference type="ARBA" id="ARBA00022741"/>
    </source>
</evidence>
<dbReference type="Proteomes" id="UP000579250">
    <property type="component" value="Unassembled WGS sequence"/>
</dbReference>
<comment type="caution">
    <text evidence="4">The sequence shown here is derived from an EMBL/GenBank/DDBJ whole genome shotgun (WGS) entry which is preliminary data.</text>
</comment>
<reference evidence="4 5" key="1">
    <citation type="submission" date="2020-04" db="EMBL/GenBank/DDBJ databases">
        <title>MicrobeNet Type strains.</title>
        <authorList>
            <person name="Nicholson A.C."/>
        </authorList>
    </citation>
    <scope>NUCLEOTIDE SEQUENCE [LARGE SCALE GENOMIC DNA]</scope>
    <source>
        <strain evidence="4 5">ATCC BAA-277</strain>
    </source>
</reference>
<evidence type="ECO:0000313" key="4">
    <source>
        <dbReference type="EMBL" id="NKZ07286.1"/>
    </source>
</evidence>
<gene>
    <name evidence="4" type="ORF">HGB48_26650</name>
</gene>
<dbReference type="GO" id="GO:0051607">
    <property type="term" value="P:defense response to virus"/>
    <property type="evidence" value="ECO:0007669"/>
    <property type="project" value="UniProtKB-KW"/>
</dbReference>
<accession>A0A846ZBF4</accession>
<keyword evidence="2" id="KW-0051">Antiviral defense</keyword>
<dbReference type="RefSeq" id="WP_157438558.1">
    <property type="nucleotide sequence ID" value="NZ_JAAXPI010000051.1"/>
</dbReference>
<feature type="domain" description="Cas10/Cmr2 second palm" evidence="3">
    <location>
        <begin position="238"/>
        <end position="396"/>
    </location>
</feature>
<dbReference type="InterPro" id="IPR054767">
    <property type="entry name" value="Cas10-Cmr2_palm2"/>
</dbReference>
<sequence length="548" mass="59249">MGEKGAGVKVHAVVLSTAGNQNYIFGSNKRRENVGASHLITCVEDEWLDRALAEVGVSGVDGRVQRVEKHGIEVVTANAGGVTMLVRDSDVGRRVVGSITEAALREAPGLDVCGAVGSAVEWGDAQGLARGIAEARELLVVARARRRGPRLRFPGVPIAARCGSSGLPARGVVKFDEERLPEARSAPSLAKLDAFDPALLRLAIEMGLCDEGDERQKAAARGKLARIVDHLNDKADWVAVVHADGNGMGKIFQGFASIMASCEVTRADEYADGLRNLSGGVDDCARLAFQSAFAKLHRRGWSANTEEPPVLPLILGGDDLTVVCDGELALPFARDYLEEFTRLANEHTAVGGVLKQVEDLRGLGACAGVAIVKRHYPFHSAVHLAEQLTDEAKVVKKELGQDKSALSFHVLFESAFADLDRLRKQQTLTDEGTCLTGQPYVVGDTGDAQWARHRHWDDLDRRVTALTDRRNGTLLISAGQAHELRSALFRGREAAESRFAMVSTWQGQDAVERLADDGSLFWQDGRFHRTGLLDALNAAPFFPSKDRS</sequence>